<dbReference type="GeneID" id="113857855"/>
<protein>
    <submittedName>
        <fullName evidence="2">Uncharacterized protein LOC113857855</fullName>
    </submittedName>
</protein>
<proteinExistence type="predicted"/>
<dbReference type="OrthoDB" id="1427857at2759"/>
<accession>A0A8B8KRF7</accession>
<reference evidence="1" key="1">
    <citation type="journal article" date="2019" name="Toxins">
        <title>Detection of Abrin-Like and Prepropulchellin-Like Toxin Genes and Transcripts Using Whole Genome Sequencing and Full-Length Transcript Sequencing of Abrus precatorius.</title>
        <authorList>
            <person name="Hovde B.T."/>
            <person name="Daligault H.E."/>
            <person name="Hanschen E.R."/>
            <person name="Kunde Y.A."/>
            <person name="Johnson M.B."/>
            <person name="Starkenburg S.R."/>
            <person name="Johnson S.L."/>
        </authorList>
    </citation>
    <scope>NUCLEOTIDE SEQUENCE [LARGE SCALE GENOMIC DNA]</scope>
</reference>
<keyword evidence="1" id="KW-1185">Reference proteome</keyword>
<dbReference type="CDD" id="cd00303">
    <property type="entry name" value="retropepsin_like"/>
    <property type="match status" value="1"/>
</dbReference>
<dbReference type="PANTHER" id="PTHR33067:SF39">
    <property type="entry name" value="TRANSCRIPTION FACTOR INTERACTOR AND REGULATOR CCHC(ZN) FAMILY"/>
    <property type="match status" value="1"/>
</dbReference>
<organism evidence="1 2">
    <name type="scientific">Abrus precatorius</name>
    <name type="common">Indian licorice</name>
    <name type="synonym">Glycine abrus</name>
    <dbReference type="NCBI Taxonomy" id="3816"/>
    <lineage>
        <taxon>Eukaryota</taxon>
        <taxon>Viridiplantae</taxon>
        <taxon>Streptophyta</taxon>
        <taxon>Embryophyta</taxon>
        <taxon>Tracheophyta</taxon>
        <taxon>Spermatophyta</taxon>
        <taxon>Magnoliopsida</taxon>
        <taxon>eudicotyledons</taxon>
        <taxon>Gunneridae</taxon>
        <taxon>Pentapetalae</taxon>
        <taxon>rosids</taxon>
        <taxon>fabids</taxon>
        <taxon>Fabales</taxon>
        <taxon>Fabaceae</taxon>
        <taxon>Papilionoideae</taxon>
        <taxon>50 kb inversion clade</taxon>
        <taxon>NPAAA clade</taxon>
        <taxon>indigoferoid/millettioid clade</taxon>
        <taxon>Abreae</taxon>
        <taxon>Abrus</taxon>
    </lineage>
</organism>
<dbReference type="PANTHER" id="PTHR33067">
    <property type="entry name" value="RNA-DIRECTED DNA POLYMERASE-RELATED"/>
    <property type="match status" value="1"/>
</dbReference>
<dbReference type="RefSeq" id="XP_027345903.1">
    <property type="nucleotide sequence ID" value="XM_027490102.1"/>
</dbReference>
<dbReference type="Gene3D" id="2.40.70.10">
    <property type="entry name" value="Acid Proteases"/>
    <property type="match status" value="1"/>
</dbReference>
<dbReference type="Proteomes" id="UP000694853">
    <property type="component" value="Unplaced"/>
</dbReference>
<evidence type="ECO:0000313" key="1">
    <source>
        <dbReference type="Proteomes" id="UP000694853"/>
    </source>
</evidence>
<dbReference type="AlphaFoldDB" id="A0A8B8KRF7"/>
<gene>
    <name evidence="2" type="primary">LOC113857855</name>
</gene>
<dbReference type="InterPro" id="IPR021109">
    <property type="entry name" value="Peptidase_aspartic_dom_sf"/>
</dbReference>
<dbReference type="SUPFAM" id="SSF50630">
    <property type="entry name" value="Acid proteases"/>
    <property type="match status" value="1"/>
</dbReference>
<name>A0A8B8KRF7_ABRPR</name>
<dbReference type="KEGG" id="aprc:113857855"/>
<evidence type="ECO:0000313" key="2">
    <source>
        <dbReference type="RefSeq" id="XP_027345903.1"/>
    </source>
</evidence>
<sequence>MANQEASINNLENQMGQILKKINEPTQGSFFGNTVENPKEFCQAIITRSGKVIEPQPKKKPLEKEDDLLYPHIPKNKGKEEQFSKFLDIFRKLHINIPFAEALEQIPLYAKFMTELLSKKRKLKKDVMIALTEECSAILQQKLPPKLTYPGSFTIPCIIGNVTIGKALCDLGASTNLMPLSILKKLGVGEVKSTRMALQLADRSIKYLYGVMEDVLVKVDKMIFLANFVILDMDEDSEVPMILGRPFLATRRALIDVQQGKLMLRMHDEKAPHLKHSLAHSDARPCISTTVLLSLSWACLYKHGRASIVAGACLSVSTGVHVESA</sequence>
<reference evidence="2" key="2">
    <citation type="submission" date="2025-08" db="UniProtKB">
        <authorList>
            <consortium name="RefSeq"/>
        </authorList>
    </citation>
    <scope>IDENTIFICATION</scope>
    <source>
        <tissue evidence="2">Young leaves</tissue>
    </source>
</reference>